<dbReference type="PANTHER" id="PTHR43124">
    <property type="entry name" value="PURINE EFFLUX PUMP PBUE"/>
    <property type="match status" value="1"/>
</dbReference>
<feature type="transmembrane region" description="Helical" evidence="6">
    <location>
        <begin position="62"/>
        <end position="85"/>
    </location>
</feature>
<feature type="transmembrane region" description="Helical" evidence="6">
    <location>
        <begin position="329"/>
        <end position="350"/>
    </location>
</feature>
<dbReference type="AlphaFoldDB" id="A0A4V1QU71"/>
<evidence type="ECO:0000256" key="2">
    <source>
        <dbReference type="ARBA" id="ARBA00022475"/>
    </source>
</evidence>
<protein>
    <submittedName>
        <fullName evidence="8">MFS transporter</fullName>
    </submittedName>
</protein>
<gene>
    <name evidence="8" type="ORF">ET524_10990</name>
</gene>
<dbReference type="SUPFAM" id="SSF103473">
    <property type="entry name" value="MFS general substrate transporter"/>
    <property type="match status" value="1"/>
</dbReference>
<keyword evidence="2" id="KW-1003">Cell membrane</keyword>
<organism evidence="8 9">
    <name type="scientific">Senegalimassilia faecalis</name>
    <dbReference type="NCBI Taxonomy" id="2509433"/>
    <lineage>
        <taxon>Bacteria</taxon>
        <taxon>Bacillati</taxon>
        <taxon>Actinomycetota</taxon>
        <taxon>Coriobacteriia</taxon>
        <taxon>Coriobacteriales</taxon>
        <taxon>Coriobacteriaceae</taxon>
        <taxon>Senegalimassilia</taxon>
    </lineage>
</organism>
<evidence type="ECO:0000256" key="1">
    <source>
        <dbReference type="ARBA" id="ARBA00004651"/>
    </source>
</evidence>
<feature type="transmembrane region" description="Helical" evidence="6">
    <location>
        <begin position="394"/>
        <end position="417"/>
    </location>
</feature>
<evidence type="ECO:0000259" key="7">
    <source>
        <dbReference type="PROSITE" id="PS50850"/>
    </source>
</evidence>
<evidence type="ECO:0000256" key="6">
    <source>
        <dbReference type="SAM" id="Phobius"/>
    </source>
</evidence>
<dbReference type="GO" id="GO:0005886">
    <property type="term" value="C:plasma membrane"/>
    <property type="evidence" value="ECO:0007669"/>
    <property type="project" value="UniProtKB-SubCell"/>
</dbReference>
<keyword evidence="3 6" id="KW-0812">Transmembrane</keyword>
<dbReference type="PROSITE" id="PS50850">
    <property type="entry name" value="MFS"/>
    <property type="match status" value="1"/>
</dbReference>
<feature type="transmembrane region" description="Helical" evidence="6">
    <location>
        <begin position="276"/>
        <end position="298"/>
    </location>
</feature>
<dbReference type="InterPro" id="IPR020846">
    <property type="entry name" value="MFS_dom"/>
</dbReference>
<feature type="transmembrane region" description="Helical" evidence="6">
    <location>
        <begin position="371"/>
        <end position="388"/>
    </location>
</feature>
<evidence type="ECO:0000256" key="4">
    <source>
        <dbReference type="ARBA" id="ARBA00022989"/>
    </source>
</evidence>
<keyword evidence="9" id="KW-1185">Reference proteome</keyword>
<feature type="transmembrane region" description="Helical" evidence="6">
    <location>
        <begin position="184"/>
        <end position="204"/>
    </location>
</feature>
<evidence type="ECO:0000313" key="9">
    <source>
        <dbReference type="Proteomes" id="UP000293345"/>
    </source>
</evidence>
<keyword evidence="5 6" id="KW-0472">Membrane</keyword>
<dbReference type="EMBL" id="SDPW01000001">
    <property type="protein sequence ID" value="RXZ54947.1"/>
    <property type="molecule type" value="Genomic_DNA"/>
</dbReference>
<comment type="caution">
    <text evidence="8">The sequence shown here is derived from an EMBL/GenBank/DDBJ whole genome shotgun (WGS) entry which is preliminary data.</text>
</comment>
<dbReference type="PANTHER" id="PTHR43124:SF3">
    <property type="entry name" value="CHLORAMPHENICOL EFFLUX PUMP RV0191"/>
    <property type="match status" value="1"/>
</dbReference>
<evidence type="ECO:0000256" key="3">
    <source>
        <dbReference type="ARBA" id="ARBA00022692"/>
    </source>
</evidence>
<dbReference type="Proteomes" id="UP000293345">
    <property type="component" value="Unassembled WGS sequence"/>
</dbReference>
<feature type="transmembrane region" description="Helical" evidence="6">
    <location>
        <begin position="238"/>
        <end position="264"/>
    </location>
</feature>
<dbReference type="Gene3D" id="1.20.1250.20">
    <property type="entry name" value="MFS general substrate transporter like domains"/>
    <property type="match status" value="1"/>
</dbReference>
<feature type="transmembrane region" description="Helical" evidence="6">
    <location>
        <begin position="305"/>
        <end position="323"/>
    </location>
</feature>
<feature type="transmembrane region" description="Helical" evidence="6">
    <location>
        <begin position="32"/>
        <end position="50"/>
    </location>
</feature>
<proteinExistence type="predicted"/>
<evidence type="ECO:0000313" key="8">
    <source>
        <dbReference type="EMBL" id="RXZ54947.1"/>
    </source>
</evidence>
<name>A0A4V1QU71_9ACTN</name>
<dbReference type="InterPro" id="IPR050189">
    <property type="entry name" value="MFS_Efflux_Transporters"/>
</dbReference>
<evidence type="ECO:0000256" key="5">
    <source>
        <dbReference type="ARBA" id="ARBA00023136"/>
    </source>
</evidence>
<feature type="transmembrane region" description="Helical" evidence="6">
    <location>
        <begin position="97"/>
        <end position="121"/>
    </location>
</feature>
<keyword evidence="4 6" id="KW-1133">Transmembrane helix</keyword>
<sequence>MVPFHAVHFSVVRRCGGSEVGKQSGKGSTRSFALLCVASFFMYGVNNVMISRAPLAVMGMGASAAAAGFQGTFFIVFAIVLRTVLMPLTSRIGTKRLMILGAASFAAASALFPFCATYGMFLAVRAVQAAGLAVFWPLSVSSVVDVSDEGNVGWRLGVSRFATSASMAVGPYAAFALGDVMGTGWLYGALLLASCLAIVALAACKLPSDAHGEGAGAAGKSRVARPPRRGALAQFGGGGLWLAGVLLVTLVDSAAAGLVMHFSAIAVGEFDGSLNAASYLSLYSIGGMIASLLLGRALDRGKCGIVLPACIASFGLGVLQLGLPHASFVGLAVGGVLAGVGNMGVALCCMDIITRRAPLRLRDTALGYRQSCVDIGIAVAATAFGAAFDAAPANYVVFLAWGAIMLCFAVAVCINLARAAKTRGGK</sequence>
<reference evidence="8 9" key="1">
    <citation type="submission" date="2019-01" db="EMBL/GenBank/DDBJ databases">
        <title>Senegalimassilia sp. nov. KGMB04484 isolated human feces.</title>
        <authorList>
            <person name="Han K.-I."/>
            <person name="Kim J.-S."/>
            <person name="Lee K.C."/>
            <person name="Suh M.K."/>
            <person name="Eom M.K."/>
            <person name="Lee J.H."/>
            <person name="Park S.-H."/>
            <person name="Kang S.W."/>
            <person name="Park J.-E."/>
            <person name="Oh B.S."/>
            <person name="Yu S.Y."/>
            <person name="Choi S.-H."/>
            <person name="Lee D.H."/>
            <person name="Yoon H."/>
            <person name="Kim B.-Y."/>
            <person name="Lee J.H."/>
            <person name="Lee J.-S."/>
        </authorList>
    </citation>
    <scope>NUCLEOTIDE SEQUENCE [LARGE SCALE GENOMIC DNA]</scope>
    <source>
        <strain evidence="8 9">KGMB04484</strain>
    </source>
</reference>
<dbReference type="InterPro" id="IPR011701">
    <property type="entry name" value="MFS"/>
</dbReference>
<comment type="subcellular location">
    <subcellularLocation>
        <location evidence="1">Cell membrane</location>
        <topology evidence="1">Multi-pass membrane protein</topology>
    </subcellularLocation>
</comment>
<accession>A0A4V1QU71</accession>
<feature type="domain" description="Major facilitator superfamily (MFS) profile" evidence="7">
    <location>
        <begin position="32"/>
        <end position="420"/>
    </location>
</feature>
<dbReference type="GO" id="GO:0022857">
    <property type="term" value="F:transmembrane transporter activity"/>
    <property type="evidence" value="ECO:0007669"/>
    <property type="project" value="InterPro"/>
</dbReference>
<dbReference type="Pfam" id="PF07690">
    <property type="entry name" value="MFS_1"/>
    <property type="match status" value="1"/>
</dbReference>
<dbReference type="InterPro" id="IPR036259">
    <property type="entry name" value="MFS_trans_sf"/>
</dbReference>